<evidence type="ECO:0000313" key="6">
    <source>
        <dbReference type="Proteomes" id="UP000461768"/>
    </source>
</evidence>
<name>A0A7V7QMT6_9FIRM</name>
<reference evidence="5 6" key="1">
    <citation type="submission" date="2019-09" db="EMBL/GenBank/DDBJ databases">
        <authorList>
            <person name="Valk L.C."/>
        </authorList>
    </citation>
    <scope>NUCLEOTIDE SEQUENCE [LARGE SCALE GENOMIC DNA]</scope>
    <source>
        <strain evidence="5">GalUA</strain>
    </source>
</reference>
<dbReference type="InterPro" id="IPR013324">
    <property type="entry name" value="RNA_pol_sigma_r3/r4-like"/>
</dbReference>
<dbReference type="InterPro" id="IPR007394">
    <property type="entry name" value="UPF0122"/>
</dbReference>
<comment type="function">
    <text evidence="2 3">Might take part in the signal recognition particle (SRP) pathway. This is inferred from the conservation of its genetic proximity to ftsY/ffh. May be a regulatory protein.</text>
</comment>
<dbReference type="Gene3D" id="1.10.10.10">
    <property type="entry name" value="Winged helix-like DNA-binding domain superfamily/Winged helix DNA-binding domain"/>
    <property type="match status" value="1"/>
</dbReference>
<gene>
    <name evidence="5" type="ORF">F7O84_06585</name>
</gene>
<keyword evidence="6" id="KW-1185">Reference proteome</keyword>
<dbReference type="Proteomes" id="UP000461768">
    <property type="component" value="Unassembled WGS sequence"/>
</dbReference>
<dbReference type="InterPro" id="IPR036388">
    <property type="entry name" value="WH-like_DNA-bd_sf"/>
</dbReference>
<dbReference type="AlphaFoldDB" id="A0A7V7QMT6"/>
<dbReference type="NCBIfam" id="NF045758">
    <property type="entry name" value="YlxM"/>
    <property type="match status" value="1"/>
</dbReference>
<reference evidence="5 6" key="2">
    <citation type="submission" date="2020-02" db="EMBL/GenBank/DDBJ databases">
        <title>Candidatus Galacturonibacter soehngenii shows hetero-acetogenic catabolism of galacturonic acid but lacks a canonical carbon monoxide dehydrogenase/acetyl-CoA synthase complex.</title>
        <authorList>
            <person name="Diender M."/>
            <person name="Stouten G.R."/>
            <person name="Petersen J.F."/>
            <person name="Nielsen P.H."/>
            <person name="Dueholm M.S."/>
            <person name="Pronk J.T."/>
            <person name="Van Loosdrecht M.C.M."/>
        </authorList>
    </citation>
    <scope>NUCLEOTIDE SEQUENCE [LARGE SCALE GENOMIC DNA]</scope>
    <source>
        <strain evidence="5">GalUA</strain>
    </source>
</reference>
<proteinExistence type="inferred from homology"/>
<organism evidence="5 6">
    <name type="scientific">Candidatus Galacturonatibacter soehngenii</name>
    <dbReference type="NCBI Taxonomy" id="2307010"/>
    <lineage>
        <taxon>Bacteria</taxon>
        <taxon>Bacillati</taxon>
        <taxon>Bacillota</taxon>
        <taxon>Clostridia</taxon>
        <taxon>Lachnospirales</taxon>
        <taxon>Lachnospiraceae</taxon>
        <taxon>Candidatus Galacturonatibacter</taxon>
    </lineage>
</organism>
<evidence type="ECO:0000256" key="3">
    <source>
        <dbReference type="HAMAP-Rule" id="MF_00245"/>
    </source>
</evidence>
<accession>A0A7V7QMT6</accession>
<keyword evidence="4" id="KW-0175">Coiled coil</keyword>
<dbReference type="EMBL" id="WAGX01000004">
    <property type="protein sequence ID" value="KAB1440041.1"/>
    <property type="molecule type" value="Genomic_DNA"/>
</dbReference>
<dbReference type="SUPFAM" id="SSF88659">
    <property type="entry name" value="Sigma3 and sigma4 domains of RNA polymerase sigma factors"/>
    <property type="match status" value="1"/>
</dbReference>
<keyword evidence="5" id="KW-0238">DNA-binding</keyword>
<feature type="coiled-coil region" evidence="4">
    <location>
        <begin position="84"/>
        <end position="111"/>
    </location>
</feature>
<dbReference type="Pfam" id="PF04297">
    <property type="entry name" value="UPF0122"/>
    <property type="match status" value="1"/>
</dbReference>
<evidence type="ECO:0000256" key="4">
    <source>
        <dbReference type="SAM" id="Coils"/>
    </source>
</evidence>
<dbReference type="InterPro" id="IPR054831">
    <property type="entry name" value="UPF0122_fam_protein"/>
</dbReference>
<protein>
    <recommendedName>
        <fullName evidence="3">UPF0122 protein F7O84_06585</fullName>
    </recommendedName>
</protein>
<dbReference type="GO" id="GO:0003677">
    <property type="term" value="F:DNA binding"/>
    <property type="evidence" value="ECO:0007669"/>
    <property type="project" value="UniProtKB-KW"/>
</dbReference>
<dbReference type="RefSeq" id="WP_151143232.1">
    <property type="nucleotide sequence ID" value="NZ_WAGX01000004.1"/>
</dbReference>
<evidence type="ECO:0000256" key="1">
    <source>
        <dbReference type="ARBA" id="ARBA00008720"/>
    </source>
</evidence>
<evidence type="ECO:0000313" key="5">
    <source>
        <dbReference type="EMBL" id="KAB1440041.1"/>
    </source>
</evidence>
<comment type="similarity">
    <text evidence="1 3">Belongs to the UPF0122 family.</text>
</comment>
<comment type="caution">
    <text evidence="5">The sequence shown here is derived from an EMBL/GenBank/DDBJ whole genome shotgun (WGS) entry which is preliminary data.</text>
</comment>
<sequence length="121" mass="14256">MIPKVIEMEKIVEQALLYDFYGELLNDHQKHIYEEFVLNDLSLSEIAEQEGISRQGVHDLIKRCNNILAGYEEKLHLVDKFISTKEKINRINQLANQLDKTKQTKKIEEIQKLSNQILEEF</sequence>
<dbReference type="PANTHER" id="PTHR40083:SF1">
    <property type="entry name" value="UPF0122 PROTEIN YLXM"/>
    <property type="match status" value="1"/>
</dbReference>
<dbReference type="PANTHER" id="PTHR40083">
    <property type="entry name" value="UPF0122 PROTEIN CBO2450/CLC_2298"/>
    <property type="match status" value="1"/>
</dbReference>
<dbReference type="OrthoDB" id="6392at2"/>
<evidence type="ECO:0000256" key="2">
    <source>
        <dbReference type="ARBA" id="ARBA00024764"/>
    </source>
</evidence>
<dbReference type="HAMAP" id="MF_00245">
    <property type="entry name" value="UPF0122"/>
    <property type="match status" value="1"/>
</dbReference>